<keyword evidence="4" id="KW-1185">Reference proteome</keyword>
<gene>
    <name evidence="3" type="ORF">GCM10011519_10330</name>
</gene>
<reference evidence="3" key="1">
    <citation type="journal article" date="2014" name="Int. J. Syst. Evol. Microbiol.">
        <title>Complete genome sequence of Corynebacterium casei LMG S-19264T (=DSM 44701T), isolated from a smear-ripened cheese.</title>
        <authorList>
            <consortium name="US DOE Joint Genome Institute (JGI-PGF)"/>
            <person name="Walter F."/>
            <person name="Albersmeier A."/>
            <person name="Kalinowski J."/>
            <person name="Ruckert C."/>
        </authorList>
    </citation>
    <scope>NUCLEOTIDE SEQUENCE</scope>
    <source>
        <strain evidence="3">CGMCC 1.16067</strain>
    </source>
</reference>
<dbReference type="AlphaFoldDB" id="A0A917F041"/>
<dbReference type="InterPro" id="IPR050791">
    <property type="entry name" value="Aldo-Keto_reductase"/>
</dbReference>
<sequence>MTSQSTDTQNLAAASGTFTLGGDLPVHRLGFGAMQLPGEGVWGPPADRDTALAVLRKAVEVGVTLIDTADSYGPYVSEELIREALHPYADDVVIATKAGLTRQGPGVWTPLGQPAYLRQEVEMSLRRLGLERIDLFQLHRIDPAYPVADQVGELKALQDEGKIRHIGLSEVSVADLKEAEQTAEIVSVQNLYNLANRQSEELLDHCTAHGIGFIPWFPLNTGKLSADSGPLAEIAKGHDASASQLALAWLLERSPVVLPIPGTKSVDHVVDNTAAASIELTEDEYDALEQAGRKAEEEAA</sequence>
<evidence type="ECO:0000256" key="1">
    <source>
        <dbReference type="ARBA" id="ARBA00023002"/>
    </source>
</evidence>
<evidence type="ECO:0000313" key="3">
    <source>
        <dbReference type="EMBL" id="GGF38675.1"/>
    </source>
</evidence>
<proteinExistence type="predicted"/>
<dbReference type="GO" id="GO:0005737">
    <property type="term" value="C:cytoplasm"/>
    <property type="evidence" value="ECO:0007669"/>
    <property type="project" value="TreeGrafter"/>
</dbReference>
<reference evidence="3" key="2">
    <citation type="submission" date="2020-09" db="EMBL/GenBank/DDBJ databases">
        <authorList>
            <person name="Sun Q."/>
            <person name="Zhou Y."/>
        </authorList>
    </citation>
    <scope>NUCLEOTIDE SEQUENCE</scope>
    <source>
        <strain evidence="3">CGMCC 1.16067</strain>
    </source>
</reference>
<dbReference type="GO" id="GO:0016491">
    <property type="term" value="F:oxidoreductase activity"/>
    <property type="evidence" value="ECO:0007669"/>
    <property type="project" value="UniProtKB-KW"/>
</dbReference>
<dbReference type="RefSeq" id="WP_188778837.1">
    <property type="nucleotide sequence ID" value="NZ_BMKQ01000001.1"/>
</dbReference>
<dbReference type="InterPro" id="IPR036812">
    <property type="entry name" value="NAD(P)_OxRdtase_dom_sf"/>
</dbReference>
<keyword evidence="1" id="KW-0560">Oxidoreductase</keyword>
<dbReference type="NCBIfam" id="NF007695">
    <property type="entry name" value="PRK10376.1"/>
    <property type="match status" value="1"/>
</dbReference>
<dbReference type="PANTHER" id="PTHR43625:SF40">
    <property type="entry name" value="ALDO-KETO REDUCTASE YAKC [NADP(+)]"/>
    <property type="match status" value="1"/>
</dbReference>
<dbReference type="InterPro" id="IPR023210">
    <property type="entry name" value="NADP_OxRdtase_dom"/>
</dbReference>
<evidence type="ECO:0000313" key="4">
    <source>
        <dbReference type="Proteomes" id="UP000649179"/>
    </source>
</evidence>
<comment type="caution">
    <text evidence="3">The sequence shown here is derived from an EMBL/GenBank/DDBJ whole genome shotgun (WGS) entry which is preliminary data.</text>
</comment>
<organism evidence="3 4">
    <name type="scientific">Marmoricola endophyticus</name>
    <dbReference type="NCBI Taxonomy" id="2040280"/>
    <lineage>
        <taxon>Bacteria</taxon>
        <taxon>Bacillati</taxon>
        <taxon>Actinomycetota</taxon>
        <taxon>Actinomycetes</taxon>
        <taxon>Propionibacteriales</taxon>
        <taxon>Nocardioidaceae</taxon>
        <taxon>Marmoricola</taxon>
    </lineage>
</organism>
<dbReference type="InterPro" id="IPR020471">
    <property type="entry name" value="AKR"/>
</dbReference>
<dbReference type="PANTHER" id="PTHR43625">
    <property type="entry name" value="AFLATOXIN B1 ALDEHYDE REDUCTASE"/>
    <property type="match status" value="1"/>
</dbReference>
<dbReference type="Proteomes" id="UP000649179">
    <property type="component" value="Unassembled WGS sequence"/>
</dbReference>
<dbReference type="PRINTS" id="PR00069">
    <property type="entry name" value="ALDKETRDTASE"/>
</dbReference>
<evidence type="ECO:0000259" key="2">
    <source>
        <dbReference type="Pfam" id="PF00248"/>
    </source>
</evidence>
<feature type="domain" description="NADP-dependent oxidoreductase" evidence="2">
    <location>
        <begin position="28"/>
        <end position="291"/>
    </location>
</feature>
<dbReference type="CDD" id="cd19088">
    <property type="entry name" value="AKR_AKR13B1"/>
    <property type="match status" value="1"/>
</dbReference>
<name>A0A917F041_9ACTN</name>
<dbReference type="SUPFAM" id="SSF51430">
    <property type="entry name" value="NAD(P)-linked oxidoreductase"/>
    <property type="match status" value="1"/>
</dbReference>
<protein>
    <submittedName>
        <fullName evidence="3">Oxidoreductase</fullName>
    </submittedName>
</protein>
<dbReference type="Pfam" id="PF00248">
    <property type="entry name" value="Aldo_ket_red"/>
    <property type="match status" value="1"/>
</dbReference>
<accession>A0A917F041</accession>
<dbReference type="Gene3D" id="3.20.20.100">
    <property type="entry name" value="NADP-dependent oxidoreductase domain"/>
    <property type="match status" value="1"/>
</dbReference>
<dbReference type="EMBL" id="BMKQ01000001">
    <property type="protein sequence ID" value="GGF38675.1"/>
    <property type="molecule type" value="Genomic_DNA"/>
</dbReference>